<name>A0A2N5TD40_9BASI</name>
<dbReference type="InterPro" id="IPR013762">
    <property type="entry name" value="Integrase-like_cat_sf"/>
</dbReference>
<dbReference type="GO" id="GO:0006310">
    <property type="term" value="P:DNA recombination"/>
    <property type="evidence" value="ECO:0007669"/>
    <property type="project" value="UniProtKB-KW"/>
</dbReference>
<dbReference type="AlphaFoldDB" id="A0A2N5TD40"/>
<dbReference type="GO" id="GO:0015074">
    <property type="term" value="P:DNA integration"/>
    <property type="evidence" value="ECO:0007669"/>
    <property type="project" value="InterPro"/>
</dbReference>
<sequence length="315" mass="35233">MTRPSIEQRLLYFLTKDLRGPQPSRLNIHLLTAWRDSTLNSYNSAEKWMVNFLCSKNRWHGLPLQPRDLWDFCLKVGHTMDGVDTISLAANTLRQYLFGVRAWLVFHGETYPQEATERVNLIIRACARDDAVFPPAHLKKAVHVCHLLFLSEALKNGTAEDKAIMDCALIAFWGMARLKELTYTTPMGMPRCADSVLCSDVIVRSRYAKLTVRAATTGGTVSQTIKLVRNNSLLCPIKAILRRLANAPSENASLFGYNGRFGRVNITRPMMASRIQQLLNDGGFVGLTGHSFRVGGALLQHALGVPVEQIKKLGR</sequence>
<evidence type="ECO:0008006" key="4">
    <source>
        <dbReference type="Google" id="ProtNLM"/>
    </source>
</evidence>
<dbReference type="PANTHER" id="PTHR34605">
    <property type="entry name" value="PHAGE_INTEGRASE DOMAIN-CONTAINING PROTEIN"/>
    <property type="match status" value="1"/>
</dbReference>
<proteinExistence type="predicted"/>
<organism evidence="2 3">
    <name type="scientific">Puccinia coronata f. sp. avenae</name>
    <dbReference type="NCBI Taxonomy" id="200324"/>
    <lineage>
        <taxon>Eukaryota</taxon>
        <taxon>Fungi</taxon>
        <taxon>Dikarya</taxon>
        <taxon>Basidiomycota</taxon>
        <taxon>Pucciniomycotina</taxon>
        <taxon>Pucciniomycetes</taxon>
        <taxon>Pucciniales</taxon>
        <taxon>Pucciniaceae</taxon>
        <taxon>Puccinia</taxon>
    </lineage>
</organism>
<dbReference type="SUPFAM" id="SSF56349">
    <property type="entry name" value="DNA breaking-rejoining enzymes"/>
    <property type="match status" value="1"/>
</dbReference>
<dbReference type="STRING" id="200324.A0A2N5TD40"/>
<dbReference type="InterPro" id="IPR011010">
    <property type="entry name" value="DNA_brk_join_enz"/>
</dbReference>
<dbReference type="Gene3D" id="1.10.443.10">
    <property type="entry name" value="Intergrase catalytic core"/>
    <property type="match status" value="1"/>
</dbReference>
<dbReference type="Proteomes" id="UP000235388">
    <property type="component" value="Unassembled WGS sequence"/>
</dbReference>
<dbReference type="GO" id="GO:0003677">
    <property type="term" value="F:DNA binding"/>
    <property type="evidence" value="ECO:0007669"/>
    <property type="project" value="InterPro"/>
</dbReference>
<protein>
    <recommendedName>
        <fullName evidence="4">Tyr recombinase domain-containing protein</fullName>
    </recommendedName>
</protein>
<comment type="caution">
    <text evidence="2">The sequence shown here is derived from an EMBL/GenBank/DDBJ whole genome shotgun (WGS) entry which is preliminary data.</text>
</comment>
<dbReference type="InterPro" id="IPR052925">
    <property type="entry name" value="Phage_Integrase-like_Recomb"/>
</dbReference>
<keyword evidence="3" id="KW-1185">Reference proteome</keyword>
<dbReference type="PANTHER" id="PTHR34605:SF3">
    <property type="entry name" value="P CELL-TYPE AGGLUTINATION PROTEIN MAP4-LIKE-RELATED"/>
    <property type="match status" value="1"/>
</dbReference>
<accession>A0A2N5TD40</accession>
<evidence type="ECO:0000313" key="2">
    <source>
        <dbReference type="EMBL" id="PLW23328.1"/>
    </source>
</evidence>
<dbReference type="EMBL" id="PGCJ01000725">
    <property type="protein sequence ID" value="PLW23328.1"/>
    <property type="molecule type" value="Genomic_DNA"/>
</dbReference>
<gene>
    <name evidence="2" type="ORF">PCANC_26704</name>
</gene>
<evidence type="ECO:0000313" key="3">
    <source>
        <dbReference type="Proteomes" id="UP000235388"/>
    </source>
</evidence>
<evidence type="ECO:0000256" key="1">
    <source>
        <dbReference type="ARBA" id="ARBA00023172"/>
    </source>
</evidence>
<dbReference type="OrthoDB" id="2506773at2759"/>
<keyword evidence="1" id="KW-0233">DNA recombination</keyword>
<reference evidence="2 3" key="1">
    <citation type="submission" date="2017-11" db="EMBL/GenBank/DDBJ databases">
        <title>De novo assembly and phasing of dikaryotic genomes from two isolates of Puccinia coronata f. sp. avenae, the causal agent of oat crown rust.</title>
        <authorList>
            <person name="Miller M.E."/>
            <person name="Zhang Y."/>
            <person name="Omidvar V."/>
            <person name="Sperschneider J."/>
            <person name="Schwessinger B."/>
            <person name="Raley C."/>
            <person name="Palmer J.M."/>
            <person name="Garnica D."/>
            <person name="Upadhyaya N."/>
            <person name="Rathjen J."/>
            <person name="Taylor J.M."/>
            <person name="Park R.F."/>
            <person name="Dodds P.N."/>
            <person name="Hirsch C.D."/>
            <person name="Kianian S.F."/>
            <person name="Figueroa M."/>
        </authorList>
    </citation>
    <scope>NUCLEOTIDE SEQUENCE [LARGE SCALE GENOMIC DNA]</scope>
    <source>
        <strain evidence="2">12NC29</strain>
    </source>
</reference>
<dbReference type="SUPFAM" id="SSF47823">
    <property type="entry name" value="lambda integrase-like, N-terminal domain"/>
    <property type="match status" value="1"/>
</dbReference>